<evidence type="ECO:0000313" key="2">
    <source>
        <dbReference type="Proteomes" id="UP000654345"/>
    </source>
</evidence>
<evidence type="ECO:0008006" key="3">
    <source>
        <dbReference type="Google" id="ProtNLM"/>
    </source>
</evidence>
<dbReference type="RefSeq" id="WP_201370626.1">
    <property type="nucleotide sequence ID" value="NZ_BNJG01000001.1"/>
</dbReference>
<comment type="caution">
    <text evidence="1">The sequence shown here is derived from an EMBL/GenBank/DDBJ whole genome shotgun (WGS) entry which is preliminary data.</text>
</comment>
<protein>
    <recommendedName>
        <fullName evidence="3">SHS2 domain-containing protein</fullName>
    </recommendedName>
</protein>
<reference evidence="1 2" key="1">
    <citation type="journal article" date="2021" name="Int. J. Syst. Evol. Microbiol.">
        <title>Reticulibacter mediterranei gen. nov., sp. nov., within the new family Reticulibacteraceae fam. nov., and Ktedonospora formicarum gen. nov., sp. nov., Ktedonobacter robiniae sp. nov., Dictyobacter formicarum sp. nov. and Dictyobacter arantiisoli sp. nov., belonging to the class Ktedonobacteria.</title>
        <authorList>
            <person name="Yabe S."/>
            <person name="Zheng Y."/>
            <person name="Wang C.M."/>
            <person name="Sakai Y."/>
            <person name="Abe K."/>
            <person name="Yokota A."/>
            <person name="Donadio S."/>
            <person name="Cavaletti L."/>
            <person name="Monciardini P."/>
        </authorList>
    </citation>
    <scope>NUCLEOTIDE SEQUENCE [LARGE SCALE GENOMIC DNA]</scope>
    <source>
        <strain evidence="1 2">SOSP1-30</strain>
    </source>
</reference>
<evidence type="ECO:0000313" key="1">
    <source>
        <dbReference type="EMBL" id="GHO53850.1"/>
    </source>
</evidence>
<keyword evidence="2" id="KW-1185">Reference proteome</keyword>
<dbReference type="InterPro" id="IPR043129">
    <property type="entry name" value="ATPase_NBD"/>
</dbReference>
<dbReference type="SUPFAM" id="SSF53067">
    <property type="entry name" value="Actin-like ATPase domain"/>
    <property type="match status" value="1"/>
</dbReference>
<gene>
    <name evidence="1" type="ORF">KSB_23250</name>
</gene>
<proteinExistence type="predicted"/>
<organism evidence="1 2">
    <name type="scientific">Ktedonobacter robiniae</name>
    <dbReference type="NCBI Taxonomy" id="2778365"/>
    <lineage>
        <taxon>Bacteria</taxon>
        <taxon>Bacillati</taxon>
        <taxon>Chloroflexota</taxon>
        <taxon>Ktedonobacteria</taxon>
        <taxon>Ktedonobacterales</taxon>
        <taxon>Ktedonobacteraceae</taxon>
        <taxon>Ktedonobacter</taxon>
    </lineage>
</organism>
<accession>A0ABQ3UMD3</accession>
<dbReference type="Proteomes" id="UP000654345">
    <property type="component" value="Unassembled WGS sequence"/>
</dbReference>
<name>A0ABQ3UMD3_9CHLR</name>
<sequence>MNLFQRLRNLFGRGHEENGYYPELDEEEYEVELEPVGSSSERQLFTALDIGTAYAKAMIIEVHGDSAEVLGVGHHPQSYTHMSDGIVTDIPGVIANCNKALLKAEQAAGGLSRLPRSLVSQANWSRVARQRSVRIGSNRHVRSQRMSWKR</sequence>
<dbReference type="EMBL" id="BNJG01000001">
    <property type="protein sequence ID" value="GHO53850.1"/>
    <property type="molecule type" value="Genomic_DNA"/>
</dbReference>